<evidence type="ECO:0000313" key="1">
    <source>
        <dbReference type="EMBL" id="OGE29735.1"/>
    </source>
</evidence>
<dbReference type="EMBL" id="MFCP01000001">
    <property type="protein sequence ID" value="OGE29735.1"/>
    <property type="molecule type" value="Genomic_DNA"/>
</dbReference>
<name>A0A1F5JM97_9BACT</name>
<comment type="caution">
    <text evidence="1">The sequence shown here is derived from an EMBL/GenBank/DDBJ whole genome shotgun (WGS) entry which is preliminary data.</text>
</comment>
<evidence type="ECO:0000313" key="2">
    <source>
        <dbReference type="Proteomes" id="UP000177555"/>
    </source>
</evidence>
<gene>
    <name evidence="1" type="ORF">A2867_02940</name>
</gene>
<sequence>MIEALDRQTKRELARGFAILEQTERQDEYCPLSAAGLPLWDGEGVAERQALRRLGYTFVHKSTQEIRERVNKFIRFGIVTQQVPSGDGITKRKHSHNRTWGPRYGNFSPRSVLGITPLDWRAEEYLTDWESKEEIFKDNEEASLADQEPYWTTVVVRLNI</sequence>
<dbReference type="Proteomes" id="UP000177555">
    <property type="component" value="Unassembled WGS sequence"/>
</dbReference>
<accession>A0A1F5JM97</accession>
<proteinExistence type="predicted"/>
<protein>
    <submittedName>
        <fullName evidence="1">Uncharacterized protein</fullName>
    </submittedName>
</protein>
<dbReference type="AlphaFoldDB" id="A0A1F5JM97"/>
<organism evidence="1 2">
    <name type="scientific">Candidatus Daviesbacteria bacterium RIFCSPHIGHO2_01_FULL_40_11</name>
    <dbReference type="NCBI Taxonomy" id="1797762"/>
    <lineage>
        <taxon>Bacteria</taxon>
        <taxon>Candidatus Daviesiibacteriota</taxon>
    </lineage>
</organism>
<reference evidence="1 2" key="1">
    <citation type="journal article" date="2016" name="Nat. Commun.">
        <title>Thousands of microbial genomes shed light on interconnected biogeochemical processes in an aquifer system.</title>
        <authorList>
            <person name="Anantharaman K."/>
            <person name="Brown C.T."/>
            <person name="Hug L.A."/>
            <person name="Sharon I."/>
            <person name="Castelle C.J."/>
            <person name="Probst A.J."/>
            <person name="Thomas B.C."/>
            <person name="Singh A."/>
            <person name="Wilkins M.J."/>
            <person name="Karaoz U."/>
            <person name="Brodie E.L."/>
            <person name="Williams K.H."/>
            <person name="Hubbard S.S."/>
            <person name="Banfield J.F."/>
        </authorList>
    </citation>
    <scope>NUCLEOTIDE SEQUENCE [LARGE SCALE GENOMIC DNA]</scope>
</reference>